<protein>
    <submittedName>
        <fullName evidence="1">Uncharacterized protein</fullName>
    </submittedName>
</protein>
<evidence type="ECO:0000313" key="1">
    <source>
        <dbReference type="EnsemblMetazoa" id="LLOJ008215-PA"/>
    </source>
</evidence>
<dbReference type="EnsemblMetazoa" id="LLOJ008215-RA">
    <property type="protein sequence ID" value="LLOJ008215-PA"/>
    <property type="gene ID" value="LLOJ008215"/>
</dbReference>
<accession>A0A1B0CTL5</accession>
<reference evidence="1" key="1">
    <citation type="submission" date="2020-05" db="UniProtKB">
        <authorList>
            <consortium name="EnsemblMetazoa"/>
        </authorList>
    </citation>
    <scope>IDENTIFICATION</scope>
    <source>
        <strain evidence="1">Jacobina</strain>
    </source>
</reference>
<keyword evidence="2" id="KW-1185">Reference proteome</keyword>
<sequence length="72" mass="8481">MKQLRMDMRSSLYDRTSEATHVHKFGPDSYNESDDTYTHTCLTCKYTETFEKMLSPETSSTKWIRSTNQFSV</sequence>
<dbReference type="GO" id="GO:1901255">
    <property type="term" value="P:nucleotide-excision repair involved in interstrand cross-link repair"/>
    <property type="evidence" value="ECO:0007669"/>
    <property type="project" value="TreeGrafter"/>
</dbReference>
<proteinExistence type="predicted"/>
<dbReference type="PANTHER" id="PTHR10142:SF0">
    <property type="entry name" value="DNA REPAIR PROTEIN COMPLEMENTING XP-A CELLS"/>
    <property type="match status" value="1"/>
</dbReference>
<dbReference type="GO" id="GO:0006284">
    <property type="term" value="P:base-excision repair"/>
    <property type="evidence" value="ECO:0007669"/>
    <property type="project" value="TreeGrafter"/>
</dbReference>
<dbReference type="InterPro" id="IPR000465">
    <property type="entry name" value="XPA/RAD14"/>
</dbReference>
<organism evidence="1 2">
    <name type="scientific">Lutzomyia longipalpis</name>
    <name type="common">Sand fly</name>
    <dbReference type="NCBI Taxonomy" id="7200"/>
    <lineage>
        <taxon>Eukaryota</taxon>
        <taxon>Metazoa</taxon>
        <taxon>Ecdysozoa</taxon>
        <taxon>Arthropoda</taxon>
        <taxon>Hexapoda</taxon>
        <taxon>Insecta</taxon>
        <taxon>Pterygota</taxon>
        <taxon>Neoptera</taxon>
        <taxon>Endopterygota</taxon>
        <taxon>Diptera</taxon>
        <taxon>Nematocera</taxon>
        <taxon>Psychodoidea</taxon>
        <taxon>Psychodidae</taxon>
        <taxon>Lutzomyia</taxon>
        <taxon>Lutzomyia</taxon>
    </lineage>
</organism>
<dbReference type="VEuPathDB" id="VectorBase:LLOJ008215"/>
<dbReference type="GO" id="GO:0000110">
    <property type="term" value="C:nucleotide-excision repair factor 1 complex"/>
    <property type="evidence" value="ECO:0007669"/>
    <property type="project" value="TreeGrafter"/>
</dbReference>
<name>A0A1B0CTL5_LUTLO</name>
<dbReference type="AlphaFoldDB" id="A0A1B0CTL5"/>
<dbReference type="GO" id="GO:0003684">
    <property type="term" value="F:damaged DNA binding"/>
    <property type="evidence" value="ECO:0007669"/>
    <property type="project" value="InterPro"/>
</dbReference>
<dbReference type="EMBL" id="AJWK01027767">
    <property type="status" value="NOT_ANNOTATED_CDS"/>
    <property type="molecule type" value="Genomic_DNA"/>
</dbReference>
<dbReference type="GO" id="GO:0000715">
    <property type="term" value="P:nucleotide-excision repair, DNA damage recognition"/>
    <property type="evidence" value="ECO:0007669"/>
    <property type="project" value="TreeGrafter"/>
</dbReference>
<evidence type="ECO:0000313" key="2">
    <source>
        <dbReference type="Proteomes" id="UP000092461"/>
    </source>
</evidence>
<dbReference type="Proteomes" id="UP000092461">
    <property type="component" value="Unassembled WGS sequence"/>
</dbReference>
<dbReference type="VEuPathDB" id="VectorBase:LLONM1_005771"/>
<dbReference type="GO" id="GO:0070914">
    <property type="term" value="P:UV-damage excision repair"/>
    <property type="evidence" value="ECO:0007669"/>
    <property type="project" value="TreeGrafter"/>
</dbReference>
<dbReference type="PANTHER" id="PTHR10142">
    <property type="entry name" value="DNA REPAIR PROTEIN COMPLEMENTING XP-A CELLS"/>
    <property type="match status" value="1"/>
</dbReference>